<gene>
    <name evidence="1" type="ORF">GcC1_010031</name>
</gene>
<protein>
    <submittedName>
        <fullName evidence="1">Uncharacterized protein</fullName>
    </submittedName>
</protein>
<comment type="caution">
    <text evidence="1">The sequence shown here is derived from an EMBL/GenBank/DDBJ whole genome shotgun (WGS) entry which is preliminary data.</text>
</comment>
<evidence type="ECO:0000313" key="1">
    <source>
        <dbReference type="EMBL" id="RKF82822.1"/>
    </source>
</evidence>
<reference evidence="1 2" key="1">
    <citation type="journal article" date="2018" name="BMC Genomics">
        <title>Comparative genome analyses reveal sequence features reflecting distinct modes of host-adaptation between dicot and monocot powdery mildew.</title>
        <authorList>
            <person name="Wu Y."/>
            <person name="Ma X."/>
            <person name="Pan Z."/>
            <person name="Kale S.D."/>
            <person name="Song Y."/>
            <person name="King H."/>
            <person name="Zhang Q."/>
            <person name="Presley C."/>
            <person name="Deng X."/>
            <person name="Wei C.I."/>
            <person name="Xiao S."/>
        </authorList>
    </citation>
    <scope>NUCLEOTIDE SEQUENCE [LARGE SCALE GENOMIC DNA]</scope>
    <source>
        <strain evidence="1">UCSC1</strain>
    </source>
</reference>
<dbReference type="EMBL" id="MCBR01001042">
    <property type="protein sequence ID" value="RKF82822.1"/>
    <property type="molecule type" value="Genomic_DNA"/>
</dbReference>
<name>A0A420J7Q8_9PEZI</name>
<dbReference type="Proteomes" id="UP000285405">
    <property type="component" value="Unassembled WGS sequence"/>
</dbReference>
<evidence type="ECO:0000313" key="2">
    <source>
        <dbReference type="Proteomes" id="UP000285405"/>
    </source>
</evidence>
<dbReference type="AlphaFoldDB" id="A0A420J7Q8"/>
<sequence length="58" mass="6093">MSPRCNSVEALAGAAVWRTKAAKSAAQSSQINMTSSIVETYTTRANLLEATTNDETGS</sequence>
<accession>A0A420J7Q8</accession>
<proteinExistence type="predicted"/>
<organism evidence="1 2">
    <name type="scientific">Golovinomyces cichoracearum</name>
    <dbReference type="NCBI Taxonomy" id="62708"/>
    <lineage>
        <taxon>Eukaryota</taxon>
        <taxon>Fungi</taxon>
        <taxon>Dikarya</taxon>
        <taxon>Ascomycota</taxon>
        <taxon>Pezizomycotina</taxon>
        <taxon>Leotiomycetes</taxon>
        <taxon>Erysiphales</taxon>
        <taxon>Erysiphaceae</taxon>
        <taxon>Golovinomyces</taxon>
    </lineage>
</organism>